<keyword evidence="6 7" id="KW-0804">Transcription</keyword>
<dbReference type="SUPFAM" id="SSF88659">
    <property type="entry name" value="Sigma3 and sigma4 domains of RNA polymerase sigma factors"/>
    <property type="match status" value="1"/>
</dbReference>
<organism evidence="9 10">
    <name type="scientific">Candidatus Enterenecus faecium</name>
    <dbReference type="NCBI Taxonomy" id="2840780"/>
    <lineage>
        <taxon>Bacteria</taxon>
        <taxon>Bacillati</taxon>
        <taxon>Bacillota</taxon>
        <taxon>Clostridia</taxon>
        <taxon>Eubacteriales</taxon>
        <taxon>Candidatus Enterenecus</taxon>
    </lineage>
</organism>
<dbReference type="SUPFAM" id="SSF88946">
    <property type="entry name" value="Sigma2 domain of RNA polymerase sigma factors"/>
    <property type="match status" value="1"/>
</dbReference>
<name>A0A9D0YSB8_9FIRM</name>
<evidence type="ECO:0000259" key="8">
    <source>
        <dbReference type="PROSITE" id="PS50943"/>
    </source>
</evidence>
<dbReference type="InterPro" id="IPR007627">
    <property type="entry name" value="RNA_pol_sigma70_r2"/>
</dbReference>
<evidence type="ECO:0000256" key="3">
    <source>
        <dbReference type="ARBA" id="ARBA00023015"/>
    </source>
</evidence>
<keyword evidence="3 7" id="KW-0805">Transcription regulation</keyword>
<proteinExistence type="inferred from homology"/>
<evidence type="ECO:0000313" key="10">
    <source>
        <dbReference type="Proteomes" id="UP000886879"/>
    </source>
</evidence>
<dbReference type="PANTHER" id="PTHR30376">
    <property type="entry name" value="SIGMA FACTOR RPOH HEAT SHOCK RELATED"/>
    <property type="match status" value="1"/>
</dbReference>
<dbReference type="GO" id="GO:0003677">
    <property type="term" value="F:DNA binding"/>
    <property type="evidence" value="ECO:0007669"/>
    <property type="project" value="UniProtKB-KW"/>
</dbReference>
<dbReference type="GO" id="GO:0016987">
    <property type="term" value="F:sigma factor activity"/>
    <property type="evidence" value="ECO:0007669"/>
    <property type="project" value="UniProtKB-KW"/>
</dbReference>
<feature type="domain" description="HTH cro/C1-type" evidence="8">
    <location>
        <begin position="132"/>
        <end position="153"/>
    </location>
</feature>
<reference evidence="9" key="2">
    <citation type="journal article" date="2021" name="PeerJ">
        <title>Extensive microbial diversity within the chicken gut microbiome revealed by metagenomics and culture.</title>
        <authorList>
            <person name="Gilroy R."/>
            <person name="Ravi A."/>
            <person name="Getino M."/>
            <person name="Pursley I."/>
            <person name="Horton D.L."/>
            <person name="Alikhan N.F."/>
            <person name="Baker D."/>
            <person name="Gharbi K."/>
            <person name="Hall N."/>
            <person name="Watson M."/>
            <person name="Adriaenssens E.M."/>
            <person name="Foster-Nyarko E."/>
            <person name="Jarju S."/>
            <person name="Secka A."/>
            <person name="Antonio M."/>
            <person name="Oren A."/>
            <person name="Chaudhuri R.R."/>
            <person name="La Ragione R."/>
            <person name="Hildebrand F."/>
            <person name="Pallen M.J."/>
        </authorList>
    </citation>
    <scope>NUCLEOTIDE SEQUENCE</scope>
    <source>
        <strain evidence="9">ChiGjej2B2-12916</strain>
    </source>
</reference>
<dbReference type="PROSITE" id="PS50943">
    <property type="entry name" value="HTH_CROC1"/>
    <property type="match status" value="1"/>
</dbReference>
<reference evidence="9" key="1">
    <citation type="submission" date="2020-10" db="EMBL/GenBank/DDBJ databases">
        <authorList>
            <person name="Gilroy R."/>
        </authorList>
    </citation>
    <scope>NUCLEOTIDE SEQUENCE</scope>
    <source>
        <strain evidence="9">ChiGjej2B2-12916</strain>
    </source>
</reference>
<evidence type="ECO:0000256" key="6">
    <source>
        <dbReference type="ARBA" id="ARBA00023163"/>
    </source>
</evidence>
<dbReference type="Gene3D" id="1.20.120.1810">
    <property type="match status" value="1"/>
</dbReference>
<dbReference type="InterPro" id="IPR036388">
    <property type="entry name" value="WH-like_DNA-bd_sf"/>
</dbReference>
<dbReference type="InterPro" id="IPR013325">
    <property type="entry name" value="RNA_pol_sigma_r2"/>
</dbReference>
<dbReference type="InterPro" id="IPR050813">
    <property type="entry name" value="Sigma-70_Factor"/>
</dbReference>
<dbReference type="PROSITE" id="PS00715">
    <property type="entry name" value="SIGMA70_1"/>
    <property type="match status" value="1"/>
</dbReference>
<dbReference type="GO" id="GO:0030435">
    <property type="term" value="P:sporulation resulting in formation of a cellular spore"/>
    <property type="evidence" value="ECO:0007669"/>
    <property type="project" value="UniProtKB-KW"/>
</dbReference>
<evidence type="ECO:0000256" key="7">
    <source>
        <dbReference type="RuleBase" id="RU362124"/>
    </source>
</evidence>
<dbReference type="InterPro" id="IPR000943">
    <property type="entry name" value="RNA_pol_sigma70"/>
</dbReference>
<gene>
    <name evidence="9" type="ORF">IAD31_00905</name>
</gene>
<dbReference type="GO" id="GO:0006352">
    <property type="term" value="P:DNA-templated transcription initiation"/>
    <property type="evidence" value="ECO:0007669"/>
    <property type="project" value="InterPro"/>
</dbReference>
<evidence type="ECO:0000313" key="9">
    <source>
        <dbReference type="EMBL" id="HIQ60150.1"/>
    </source>
</evidence>
<comment type="function">
    <text evidence="7">Sigma factors are initiation factors that promote the attachment of RNA polymerase to specific initiation sites and are then released.</text>
</comment>
<dbReference type="EMBL" id="DVFO01000008">
    <property type="protein sequence ID" value="HIQ60150.1"/>
    <property type="molecule type" value="Genomic_DNA"/>
</dbReference>
<dbReference type="CDD" id="cd06171">
    <property type="entry name" value="Sigma70_r4"/>
    <property type="match status" value="1"/>
</dbReference>
<keyword evidence="2" id="KW-0749">Sporulation</keyword>
<dbReference type="PANTHER" id="PTHR30376:SF3">
    <property type="entry name" value="RNA POLYMERASE SIGMA FACTOR RPOH"/>
    <property type="match status" value="1"/>
</dbReference>
<dbReference type="Proteomes" id="UP000886879">
    <property type="component" value="Unassembled WGS sequence"/>
</dbReference>
<dbReference type="PROSITE" id="PS00716">
    <property type="entry name" value="SIGMA70_2"/>
    <property type="match status" value="1"/>
</dbReference>
<sequence length="166" mass="18817">MLKKYYTQTGDQDDLISIGTIGLIKGVSTFKGDKNVRLATYASRCIENEILMYFRSQRKTQGELSLSDSLDGDPEGNSLSLMDVVCVDDTMLEDLDLRDSCQRVRECVDTCLTPREAHIIKLRYGLNQQAPLTQREIATLCGISRSYVSRIEKKALEKLRQAYESH</sequence>
<comment type="similarity">
    <text evidence="1 7">Belongs to the sigma-70 factor family.</text>
</comment>
<keyword evidence="4 7" id="KW-0731">Sigma factor</keyword>
<evidence type="ECO:0000256" key="1">
    <source>
        <dbReference type="ARBA" id="ARBA00007788"/>
    </source>
</evidence>
<evidence type="ECO:0000256" key="2">
    <source>
        <dbReference type="ARBA" id="ARBA00022969"/>
    </source>
</evidence>
<accession>A0A9D0YSB8</accession>
<comment type="caution">
    <text evidence="9">The sequence shown here is derived from an EMBL/GenBank/DDBJ whole genome shotgun (WGS) entry which is preliminary data.</text>
</comment>
<dbReference type="NCBIfam" id="TIGR02937">
    <property type="entry name" value="sigma70-ECF"/>
    <property type="match status" value="1"/>
</dbReference>
<dbReference type="Pfam" id="PF04542">
    <property type="entry name" value="Sigma70_r2"/>
    <property type="match status" value="1"/>
</dbReference>
<dbReference type="AlphaFoldDB" id="A0A9D0YSB8"/>
<dbReference type="PRINTS" id="PR00046">
    <property type="entry name" value="SIGMA70FCT"/>
</dbReference>
<evidence type="ECO:0000256" key="4">
    <source>
        <dbReference type="ARBA" id="ARBA00023082"/>
    </source>
</evidence>
<dbReference type="InterPro" id="IPR013324">
    <property type="entry name" value="RNA_pol_sigma_r3/r4-like"/>
</dbReference>
<keyword evidence="5 7" id="KW-0238">DNA-binding</keyword>
<dbReference type="InterPro" id="IPR014284">
    <property type="entry name" value="RNA_pol_sigma-70_dom"/>
</dbReference>
<dbReference type="Gene3D" id="1.10.10.10">
    <property type="entry name" value="Winged helix-like DNA-binding domain superfamily/Winged helix DNA-binding domain"/>
    <property type="match status" value="1"/>
</dbReference>
<dbReference type="InterPro" id="IPR007630">
    <property type="entry name" value="RNA_pol_sigma70_r4"/>
</dbReference>
<protein>
    <recommendedName>
        <fullName evidence="7">RNA polymerase sigma factor</fullName>
    </recommendedName>
</protein>
<dbReference type="InterPro" id="IPR001387">
    <property type="entry name" value="Cro/C1-type_HTH"/>
</dbReference>
<dbReference type="Pfam" id="PF04545">
    <property type="entry name" value="Sigma70_r4"/>
    <property type="match status" value="1"/>
</dbReference>
<evidence type="ECO:0000256" key="5">
    <source>
        <dbReference type="ARBA" id="ARBA00023125"/>
    </source>
</evidence>